<name>A0AAV4UPD4_9ARAC</name>
<dbReference type="Proteomes" id="UP001054837">
    <property type="component" value="Unassembled WGS sequence"/>
</dbReference>
<keyword evidence="2" id="KW-1185">Reference proteome</keyword>
<dbReference type="EMBL" id="BPLQ01011684">
    <property type="protein sequence ID" value="GIY59592.1"/>
    <property type="molecule type" value="Genomic_DNA"/>
</dbReference>
<protein>
    <submittedName>
        <fullName evidence="1">Rho GTPase-activating protein 18</fullName>
    </submittedName>
</protein>
<reference evidence="1 2" key="1">
    <citation type="submission" date="2021-06" db="EMBL/GenBank/DDBJ databases">
        <title>Caerostris darwini draft genome.</title>
        <authorList>
            <person name="Kono N."/>
            <person name="Arakawa K."/>
        </authorList>
    </citation>
    <scope>NUCLEOTIDE SEQUENCE [LARGE SCALE GENOMIC DNA]</scope>
</reference>
<evidence type="ECO:0000313" key="2">
    <source>
        <dbReference type="Proteomes" id="UP001054837"/>
    </source>
</evidence>
<accession>A0AAV4UPD4</accession>
<dbReference type="AlphaFoldDB" id="A0AAV4UPD4"/>
<evidence type="ECO:0000313" key="1">
    <source>
        <dbReference type="EMBL" id="GIY59592.1"/>
    </source>
</evidence>
<comment type="caution">
    <text evidence="1">The sequence shown here is derived from an EMBL/GenBank/DDBJ whole genome shotgun (WGS) entry which is preliminary data.</text>
</comment>
<organism evidence="1 2">
    <name type="scientific">Caerostris darwini</name>
    <dbReference type="NCBI Taxonomy" id="1538125"/>
    <lineage>
        <taxon>Eukaryota</taxon>
        <taxon>Metazoa</taxon>
        <taxon>Ecdysozoa</taxon>
        <taxon>Arthropoda</taxon>
        <taxon>Chelicerata</taxon>
        <taxon>Arachnida</taxon>
        <taxon>Araneae</taxon>
        <taxon>Araneomorphae</taxon>
        <taxon>Entelegynae</taxon>
        <taxon>Araneoidea</taxon>
        <taxon>Araneidae</taxon>
        <taxon>Caerostris</taxon>
    </lineage>
</organism>
<proteinExistence type="predicted"/>
<gene>
    <name evidence="1" type="primary">Arhgap18</name>
    <name evidence="1" type="ORF">CDAR_193731</name>
</gene>
<sequence length="240" mass="27061">MSIGNVAMIVAPNLFPPPRLKKGNHKQNDIATEVTVAAMSSKVTQLLIKYGNFLGAVPPELLARPGFRTGDLPINITSLLFFLFALKACVKVYVMYTHYDVRVTSNSIGIKMGPEIRAFDVVVKFNKGKKIGKKAKRRQIEKLKRYPAYNNTHLYPYHPSSYSRIRIFKKLQTDLYKSSLDTPQEHTFLYSPSPLVVILVDRPRSKAGRWSSFGCVVWKETLLSVSTLLLCSSRSSVEYG</sequence>